<comment type="caution">
    <text evidence="1">The sequence shown here is derived from an EMBL/GenBank/DDBJ whole genome shotgun (WGS) entry which is preliminary data.</text>
</comment>
<gene>
    <name evidence="1" type="ORF">MCOL2_14288</name>
</gene>
<dbReference type="EMBL" id="AODM01000049">
    <property type="protein sequence ID" value="EUJ52258.1"/>
    <property type="molecule type" value="Genomic_DNA"/>
</dbReference>
<sequence length="136" mass="15757">MGDKMKKLRQIAPLLLISFILLFPVAVKAATLNSSYEFKGGLYSSKFYVKSGNRVQVKTVPSKWPKEKFRINIYLEKQGAFGRWYSVNDSWNYSYKTDSTTQMKTNSSGDHRIYLRSSSLPNSQTYKGSLFIFYNY</sequence>
<evidence type="ECO:0000313" key="2">
    <source>
        <dbReference type="Proteomes" id="UP000019241"/>
    </source>
</evidence>
<organism evidence="1 2">
    <name type="scientific">Listeria fleischmannii FSL S10-1203</name>
    <dbReference type="NCBI Taxonomy" id="1265822"/>
    <lineage>
        <taxon>Bacteria</taxon>
        <taxon>Bacillati</taxon>
        <taxon>Bacillota</taxon>
        <taxon>Bacilli</taxon>
        <taxon>Bacillales</taxon>
        <taxon>Listeriaceae</taxon>
        <taxon>Listeria</taxon>
    </lineage>
</organism>
<evidence type="ECO:0000313" key="1">
    <source>
        <dbReference type="EMBL" id="EUJ52258.1"/>
    </source>
</evidence>
<dbReference type="AlphaFoldDB" id="W7DKC5"/>
<protein>
    <submittedName>
        <fullName evidence="1">Uncharacterized protein</fullName>
    </submittedName>
</protein>
<reference evidence="1 2" key="1">
    <citation type="submission" date="2012-12" db="EMBL/GenBank/DDBJ databases">
        <title>Novel taxa of Listeriaceae from agricultural environments in the United States.</title>
        <authorList>
            <person name="den Bakker H.C."/>
            <person name="Allred A."/>
            <person name="Warchocki S."/>
            <person name="Wright E.M."/>
            <person name="Burrell A."/>
            <person name="Nightingale K.K."/>
            <person name="Kephart D."/>
            <person name="Wiedmann M."/>
        </authorList>
    </citation>
    <scope>NUCLEOTIDE SEQUENCE [LARGE SCALE GENOMIC DNA]</scope>
    <source>
        <strain evidence="1 2">FSL S10-1203</strain>
    </source>
</reference>
<name>W7DKC5_9LIST</name>
<accession>W7DKC5</accession>
<dbReference type="Proteomes" id="UP000019241">
    <property type="component" value="Unassembled WGS sequence"/>
</dbReference>
<proteinExistence type="predicted"/>